<organism evidence="8 9">
    <name type="scientific">Leptotrombidium deliense</name>
    <dbReference type="NCBI Taxonomy" id="299467"/>
    <lineage>
        <taxon>Eukaryota</taxon>
        <taxon>Metazoa</taxon>
        <taxon>Ecdysozoa</taxon>
        <taxon>Arthropoda</taxon>
        <taxon>Chelicerata</taxon>
        <taxon>Arachnida</taxon>
        <taxon>Acari</taxon>
        <taxon>Acariformes</taxon>
        <taxon>Trombidiformes</taxon>
        <taxon>Prostigmata</taxon>
        <taxon>Anystina</taxon>
        <taxon>Parasitengona</taxon>
        <taxon>Trombiculoidea</taxon>
        <taxon>Trombiculidae</taxon>
        <taxon>Leptotrombidium</taxon>
    </lineage>
</organism>
<dbReference type="EC" id="3.1.1.-" evidence="5"/>
<dbReference type="EMBL" id="NCKV01000709">
    <property type="protein sequence ID" value="RWS29935.1"/>
    <property type="molecule type" value="Genomic_DNA"/>
</dbReference>
<feature type="active site" evidence="6">
    <location>
        <position position="361"/>
    </location>
</feature>
<dbReference type="InterPro" id="IPR000073">
    <property type="entry name" value="AB_hydrolase_1"/>
</dbReference>
<comment type="catalytic activity">
    <reaction evidence="4">
        <text>[phosphatase 2A protein]-C-terminal L-leucine methyl ester + H2O = [phosphatase 2A protein]-C-terminal L-leucine + methanol + H(+)</text>
        <dbReference type="Rhea" id="RHEA:48548"/>
        <dbReference type="Rhea" id="RHEA-COMP:12134"/>
        <dbReference type="Rhea" id="RHEA-COMP:12135"/>
        <dbReference type="ChEBI" id="CHEBI:15377"/>
        <dbReference type="ChEBI" id="CHEBI:15378"/>
        <dbReference type="ChEBI" id="CHEBI:17790"/>
        <dbReference type="ChEBI" id="CHEBI:90516"/>
        <dbReference type="ChEBI" id="CHEBI:90517"/>
        <dbReference type="EC" id="3.1.1.89"/>
    </reaction>
</comment>
<keyword evidence="2 5" id="KW-0719">Serine esterase</keyword>
<feature type="active site" evidence="6">
    <location>
        <position position="151"/>
    </location>
</feature>
<dbReference type="InterPro" id="IPR016812">
    <property type="entry name" value="PPase_methylesterase_euk"/>
</dbReference>
<dbReference type="STRING" id="299467.A0A443SR42"/>
<dbReference type="GO" id="GO:0051723">
    <property type="term" value="F:protein methylesterase activity"/>
    <property type="evidence" value="ECO:0007669"/>
    <property type="project" value="UniProtKB-EC"/>
</dbReference>
<dbReference type="PIRSF" id="PIRSF022950">
    <property type="entry name" value="PPase_methylesterase_euk"/>
    <property type="match status" value="1"/>
</dbReference>
<dbReference type="VEuPathDB" id="VectorBase:LDEU002104"/>
<evidence type="ECO:0000256" key="1">
    <source>
        <dbReference type="ARBA" id="ARBA00008645"/>
    </source>
</evidence>
<gene>
    <name evidence="8" type="ORF">B4U80_06649</name>
</gene>
<dbReference type="PANTHER" id="PTHR14189">
    <property type="entry name" value="PROTEIN PHOSPHATASE METHYLESTERASE-1 RELATED"/>
    <property type="match status" value="1"/>
</dbReference>
<evidence type="ECO:0000256" key="6">
    <source>
        <dbReference type="PIRSR" id="PIRSR022950-1"/>
    </source>
</evidence>
<dbReference type="PANTHER" id="PTHR14189:SF0">
    <property type="entry name" value="PROTEIN PHOSPHATASE METHYLESTERASE 1"/>
    <property type="match status" value="1"/>
</dbReference>
<dbReference type="InterPro" id="IPR000639">
    <property type="entry name" value="Epox_hydrolase-like"/>
</dbReference>
<sequence>MDEFHKLRSLPVLRPNVTVRSSLGAGSKLSGLKRDFKPTSFNAYFDTCKHVCVSGNVFRIYLSGCQTSNCVTLVLLHGGGYSALTWAPFVQALRLLCDCRVIAIDLRGHGGTNTDNDYDLSMNTLCSDVSGVLSAVIPDIDLAPVVIIGHSMGGALAIHCAHKLQNTLTNFAGLVVIDVVEGTALEALKNMKQVLKNRPKSFNSLRSAVEWCYRSGMTRNLEAAKVSMPGQLKNVETNKTATEDIHNIADDSESVSRCRNLTTNVNQIVEEEESDVEKAEGVARVETQELSAVCRYVWRIDLEKTEPCWNDWFQGLSELFLTAPIQSKLLILAGVDRLDRPLTIGQMQGKFQTEVLSRCGHAAHEDDPNKVAEIIATFLRRNRLLPPK</sequence>
<dbReference type="PRINTS" id="PR00412">
    <property type="entry name" value="EPOXHYDRLASE"/>
</dbReference>
<comment type="similarity">
    <text evidence="1 5">Belongs to the AB hydrolase superfamily.</text>
</comment>
<evidence type="ECO:0000256" key="3">
    <source>
        <dbReference type="ARBA" id="ARBA00022801"/>
    </source>
</evidence>
<evidence type="ECO:0000259" key="7">
    <source>
        <dbReference type="Pfam" id="PF12697"/>
    </source>
</evidence>
<dbReference type="Pfam" id="PF12697">
    <property type="entry name" value="Abhydrolase_6"/>
    <property type="match status" value="1"/>
</dbReference>
<comment type="function">
    <text evidence="5">Demethylates proteins that have been reversibly carboxymethylated.</text>
</comment>
<dbReference type="Gene3D" id="3.40.50.1820">
    <property type="entry name" value="alpha/beta hydrolase"/>
    <property type="match status" value="1"/>
</dbReference>
<keyword evidence="3 5" id="KW-0378">Hydrolase</keyword>
<protein>
    <recommendedName>
        <fullName evidence="5">Protein phosphatase methylesterase 1</fullName>
        <shortName evidence="5">PME-1</shortName>
        <ecNumber evidence="5">3.1.1.-</ecNumber>
    </recommendedName>
</protein>
<evidence type="ECO:0000313" key="9">
    <source>
        <dbReference type="Proteomes" id="UP000288716"/>
    </source>
</evidence>
<proteinExistence type="inferred from homology"/>
<keyword evidence="9" id="KW-1185">Reference proteome</keyword>
<feature type="active site" evidence="6">
    <location>
        <position position="178"/>
    </location>
</feature>
<reference evidence="8 9" key="1">
    <citation type="journal article" date="2018" name="Gigascience">
        <title>Genomes of trombidid mites reveal novel predicted allergens and laterally-transferred genes associated with secondary metabolism.</title>
        <authorList>
            <person name="Dong X."/>
            <person name="Chaisiri K."/>
            <person name="Xia D."/>
            <person name="Armstrong S.D."/>
            <person name="Fang Y."/>
            <person name="Donnelly M.J."/>
            <person name="Kadowaki T."/>
            <person name="McGarry J.W."/>
            <person name="Darby A.C."/>
            <person name="Makepeace B.L."/>
        </authorList>
    </citation>
    <scope>NUCLEOTIDE SEQUENCE [LARGE SCALE GENOMIC DNA]</scope>
    <source>
        <strain evidence="8">UoL-UT</strain>
    </source>
</reference>
<dbReference type="AlphaFoldDB" id="A0A443SR42"/>
<evidence type="ECO:0000256" key="4">
    <source>
        <dbReference type="ARBA" id="ARBA00049203"/>
    </source>
</evidence>
<dbReference type="PRINTS" id="PR00111">
    <property type="entry name" value="ABHYDROLASE"/>
</dbReference>
<evidence type="ECO:0000256" key="2">
    <source>
        <dbReference type="ARBA" id="ARBA00022487"/>
    </source>
</evidence>
<accession>A0A443SR42</accession>
<evidence type="ECO:0000313" key="8">
    <source>
        <dbReference type="EMBL" id="RWS29935.1"/>
    </source>
</evidence>
<dbReference type="OrthoDB" id="194865at2759"/>
<dbReference type="InterPro" id="IPR029058">
    <property type="entry name" value="AB_hydrolase_fold"/>
</dbReference>
<name>A0A443SR42_9ACAR</name>
<feature type="domain" description="AB hydrolase-1" evidence="7">
    <location>
        <begin position="73"/>
        <end position="373"/>
    </location>
</feature>
<comment type="caution">
    <text evidence="8">The sequence shown here is derived from an EMBL/GenBank/DDBJ whole genome shotgun (WGS) entry which is preliminary data.</text>
</comment>
<evidence type="ECO:0000256" key="5">
    <source>
        <dbReference type="PIRNR" id="PIRNR022950"/>
    </source>
</evidence>
<dbReference type="SUPFAM" id="SSF53474">
    <property type="entry name" value="alpha/beta-Hydrolases"/>
    <property type="match status" value="1"/>
</dbReference>
<dbReference type="Proteomes" id="UP000288716">
    <property type="component" value="Unassembled WGS sequence"/>
</dbReference>